<sequence length="91" mass="10527">MEFMELNKIAREIAVSPKHLCYTIQKEKGYHPGYFYNLKIISSAKELLINSPLSIAKIALHLTYDASNFSKFFKKWTGETPGSFRKKQPRS</sequence>
<evidence type="ECO:0000256" key="1">
    <source>
        <dbReference type="ARBA" id="ARBA00023015"/>
    </source>
</evidence>
<evidence type="ECO:0000256" key="3">
    <source>
        <dbReference type="ARBA" id="ARBA00023163"/>
    </source>
</evidence>
<name>A0A654DVI2_SPHMU</name>
<dbReference type="RefSeq" id="WP_083296057.1">
    <property type="nucleotide sequence ID" value="NZ_DAMAOV010000001.1"/>
</dbReference>
<dbReference type="GO" id="GO:0003700">
    <property type="term" value="F:DNA-binding transcription factor activity"/>
    <property type="evidence" value="ECO:0007669"/>
    <property type="project" value="InterPro"/>
</dbReference>
<dbReference type="Pfam" id="PF12833">
    <property type="entry name" value="HTH_18"/>
    <property type="match status" value="1"/>
</dbReference>
<protein>
    <submittedName>
        <fullName evidence="5">DNA-binding protein</fullName>
    </submittedName>
</protein>
<dbReference type="PANTHER" id="PTHR43280:SF2">
    <property type="entry name" value="HTH-TYPE TRANSCRIPTIONAL REGULATOR EXSA"/>
    <property type="match status" value="1"/>
</dbReference>
<dbReference type="PANTHER" id="PTHR43280">
    <property type="entry name" value="ARAC-FAMILY TRANSCRIPTIONAL REGULATOR"/>
    <property type="match status" value="1"/>
</dbReference>
<evidence type="ECO:0000259" key="4">
    <source>
        <dbReference type="PROSITE" id="PS01124"/>
    </source>
</evidence>
<dbReference type="SMART" id="SM00342">
    <property type="entry name" value="HTH_ARAC"/>
    <property type="match status" value="1"/>
</dbReference>
<proteinExistence type="predicted"/>
<evidence type="ECO:0000256" key="2">
    <source>
        <dbReference type="ARBA" id="ARBA00023125"/>
    </source>
</evidence>
<keyword evidence="3" id="KW-0804">Transcription</keyword>
<dbReference type="Gene3D" id="1.10.10.60">
    <property type="entry name" value="Homeodomain-like"/>
    <property type="match status" value="1"/>
</dbReference>
<keyword evidence="1" id="KW-0805">Transcription regulation</keyword>
<dbReference type="GO" id="GO:0043565">
    <property type="term" value="F:sequence-specific DNA binding"/>
    <property type="evidence" value="ECO:0007669"/>
    <property type="project" value="InterPro"/>
</dbReference>
<dbReference type="Proteomes" id="UP000432350">
    <property type="component" value="Unassembled WGS sequence"/>
</dbReference>
<dbReference type="SUPFAM" id="SSF46689">
    <property type="entry name" value="Homeodomain-like"/>
    <property type="match status" value="1"/>
</dbReference>
<dbReference type="InterPro" id="IPR009057">
    <property type="entry name" value="Homeodomain-like_sf"/>
</dbReference>
<keyword evidence="2 5" id="KW-0238">DNA-binding</keyword>
<reference evidence="5 6" key="1">
    <citation type="submission" date="2019-10" db="EMBL/GenBank/DDBJ databases">
        <authorList>
            <person name="Karimi E."/>
        </authorList>
    </citation>
    <scope>NUCLEOTIDE SEQUENCE [LARGE SCALE GENOMIC DNA]</scope>
    <source>
        <strain evidence="5">Sphingobacterium sp. 8BC</strain>
    </source>
</reference>
<accession>A0A654DVI2</accession>
<dbReference type="EMBL" id="CABWMV010000028">
    <property type="protein sequence ID" value="VXD08410.1"/>
    <property type="molecule type" value="Genomic_DNA"/>
</dbReference>
<dbReference type="InterPro" id="IPR018060">
    <property type="entry name" value="HTH_AraC"/>
</dbReference>
<dbReference type="PROSITE" id="PS01124">
    <property type="entry name" value="HTH_ARAC_FAMILY_2"/>
    <property type="match status" value="1"/>
</dbReference>
<organism evidence="5 6">
    <name type="scientific">Sphingobacterium multivorum</name>
    <dbReference type="NCBI Taxonomy" id="28454"/>
    <lineage>
        <taxon>Bacteria</taxon>
        <taxon>Pseudomonadati</taxon>
        <taxon>Bacteroidota</taxon>
        <taxon>Sphingobacteriia</taxon>
        <taxon>Sphingobacteriales</taxon>
        <taxon>Sphingobacteriaceae</taxon>
        <taxon>Sphingobacterium</taxon>
    </lineage>
</organism>
<evidence type="ECO:0000313" key="6">
    <source>
        <dbReference type="Proteomes" id="UP000432350"/>
    </source>
</evidence>
<dbReference type="AlphaFoldDB" id="A0A654DVI2"/>
<feature type="domain" description="HTH araC/xylS-type" evidence="4">
    <location>
        <begin position="1"/>
        <end position="87"/>
    </location>
</feature>
<evidence type="ECO:0000313" key="5">
    <source>
        <dbReference type="EMBL" id="VXD08410.1"/>
    </source>
</evidence>
<gene>
    <name evidence="5" type="ORF">SPHINGO8BC_90520</name>
</gene>